<comment type="caution">
    <text evidence="8">The sequence shown here is derived from an EMBL/GenBank/DDBJ whole genome shotgun (WGS) entry which is preliminary data.</text>
</comment>
<dbReference type="Proteomes" id="UP000094526">
    <property type="component" value="Unassembled WGS sequence"/>
</dbReference>
<dbReference type="VEuPathDB" id="FungiDB:CLCR_08768"/>
<dbReference type="Pfam" id="PF00172">
    <property type="entry name" value="Zn_clus"/>
    <property type="match status" value="1"/>
</dbReference>
<evidence type="ECO:0000259" key="7">
    <source>
        <dbReference type="PROSITE" id="PS50048"/>
    </source>
</evidence>
<feature type="compositionally biased region" description="Low complexity" evidence="6">
    <location>
        <begin position="10"/>
        <end position="20"/>
    </location>
</feature>
<organism evidence="8 9">
    <name type="scientific">Cladophialophora carrionii</name>
    <dbReference type="NCBI Taxonomy" id="86049"/>
    <lineage>
        <taxon>Eukaryota</taxon>
        <taxon>Fungi</taxon>
        <taxon>Dikarya</taxon>
        <taxon>Ascomycota</taxon>
        <taxon>Pezizomycotina</taxon>
        <taxon>Eurotiomycetes</taxon>
        <taxon>Chaetothyriomycetidae</taxon>
        <taxon>Chaetothyriales</taxon>
        <taxon>Herpotrichiellaceae</taxon>
        <taxon>Cladophialophora</taxon>
    </lineage>
</organism>
<name>A0A1C1CSP9_9EURO</name>
<feature type="region of interest" description="Disordered" evidence="6">
    <location>
        <begin position="1"/>
        <end position="53"/>
    </location>
</feature>
<dbReference type="SUPFAM" id="SSF57701">
    <property type="entry name" value="Zn2/Cys6 DNA-binding domain"/>
    <property type="match status" value="1"/>
</dbReference>
<keyword evidence="3" id="KW-0238">DNA-binding</keyword>
<evidence type="ECO:0000256" key="4">
    <source>
        <dbReference type="ARBA" id="ARBA00023163"/>
    </source>
</evidence>
<dbReference type="SMART" id="SM00066">
    <property type="entry name" value="GAL4"/>
    <property type="match status" value="1"/>
</dbReference>
<dbReference type="PANTHER" id="PTHR47256">
    <property type="entry name" value="ZN(II)2CYS6 TRANSCRIPTION FACTOR (EUROFUNG)-RELATED"/>
    <property type="match status" value="1"/>
</dbReference>
<keyword evidence="4" id="KW-0804">Transcription</keyword>
<dbReference type="VEuPathDB" id="FungiDB:G647_06576"/>
<dbReference type="InterPro" id="IPR001138">
    <property type="entry name" value="Zn2Cys6_DnaBD"/>
</dbReference>
<dbReference type="InterPro" id="IPR053187">
    <property type="entry name" value="Notoamide_regulator"/>
</dbReference>
<dbReference type="InterPro" id="IPR036864">
    <property type="entry name" value="Zn2-C6_fun-type_DNA-bd_sf"/>
</dbReference>
<dbReference type="PROSITE" id="PS50048">
    <property type="entry name" value="ZN2_CY6_FUNGAL_2"/>
    <property type="match status" value="1"/>
</dbReference>
<evidence type="ECO:0000256" key="3">
    <source>
        <dbReference type="ARBA" id="ARBA00023125"/>
    </source>
</evidence>
<evidence type="ECO:0000256" key="6">
    <source>
        <dbReference type="SAM" id="MobiDB-lite"/>
    </source>
</evidence>
<dbReference type="OrthoDB" id="2593732at2759"/>
<gene>
    <name evidence="8" type="ORF">CLCR_08768</name>
</gene>
<evidence type="ECO:0000256" key="5">
    <source>
        <dbReference type="ARBA" id="ARBA00023242"/>
    </source>
</evidence>
<dbReference type="InterPro" id="IPR007219">
    <property type="entry name" value="XnlR_reg_dom"/>
</dbReference>
<dbReference type="PANTHER" id="PTHR47256:SF1">
    <property type="entry name" value="ZN(II)2CYS6 TRANSCRIPTION FACTOR (EUROFUNG)"/>
    <property type="match status" value="1"/>
</dbReference>
<dbReference type="GO" id="GO:0008270">
    <property type="term" value="F:zinc ion binding"/>
    <property type="evidence" value="ECO:0007669"/>
    <property type="project" value="InterPro"/>
</dbReference>
<dbReference type="Pfam" id="PF04082">
    <property type="entry name" value="Fungal_trans"/>
    <property type="match status" value="1"/>
</dbReference>
<keyword evidence="9" id="KW-1185">Reference proteome</keyword>
<proteinExistence type="predicted"/>
<dbReference type="GO" id="GO:0000981">
    <property type="term" value="F:DNA-binding transcription factor activity, RNA polymerase II-specific"/>
    <property type="evidence" value="ECO:0007669"/>
    <property type="project" value="InterPro"/>
</dbReference>
<accession>A0A1C1CSP9</accession>
<evidence type="ECO:0000256" key="2">
    <source>
        <dbReference type="ARBA" id="ARBA00023015"/>
    </source>
</evidence>
<dbReference type="EMBL" id="LGRB01000009">
    <property type="protein sequence ID" value="OCT51513.1"/>
    <property type="molecule type" value="Genomic_DNA"/>
</dbReference>
<evidence type="ECO:0000313" key="8">
    <source>
        <dbReference type="EMBL" id="OCT51513.1"/>
    </source>
</evidence>
<dbReference type="GO" id="GO:0006351">
    <property type="term" value="P:DNA-templated transcription"/>
    <property type="evidence" value="ECO:0007669"/>
    <property type="project" value="InterPro"/>
</dbReference>
<dbReference type="AlphaFoldDB" id="A0A1C1CSP9"/>
<dbReference type="eggNOG" id="ENOG502SP7J">
    <property type="taxonomic scope" value="Eukaryota"/>
</dbReference>
<sequence>MSQSRGPSEPLAAPRPLAPAENVPSAPHAPEDSNHNGSDPGVLTTNAGRDSKKNASMACQGCKLSKRKCNGLLPCSNCLATHKICNYDPSQDGRRRQGRKRRLDELELRSQALDKLLSSLKSSSSSEAAQLLELIKGDASLEEIVRFLDRHPGKLADEARATLSPSPPMGSQQRRMLTLTELTDNPTYKVTAAPWTTVTEDDFFVSHLLSAYLSWYHWYYHNFDERLFLGAMAAGDLGSIYCSPFLVNAVLGMGCMFSDHPAVFATPGDPSSRGLQFYNEAYRLWMLEEGKPSLTNIQGFTLMTMM</sequence>
<dbReference type="GO" id="GO:0003677">
    <property type="term" value="F:DNA binding"/>
    <property type="evidence" value="ECO:0007669"/>
    <property type="project" value="UniProtKB-KW"/>
</dbReference>
<keyword evidence="5" id="KW-0539">Nucleus</keyword>
<dbReference type="Gene3D" id="4.10.240.10">
    <property type="entry name" value="Zn(2)-C6 fungal-type DNA-binding domain"/>
    <property type="match status" value="1"/>
</dbReference>
<dbReference type="CDD" id="cd00067">
    <property type="entry name" value="GAL4"/>
    <property type="match status" value="1"/>
</dbReference>
<dbReference type="CDD" id="cd12148">
    <property type="entry name" value="fungal_TF_MHR"/>
    <property type="match status" value="1"/>
</dbReference>
<evidence type="ECO:0000256" key="1">
    <source>
        <dbReference type="ARBA" id="ARBA00022723"/>
    </source>
</evidence>
<feature type="domain" description="Zn(2)-C6 fungal-type" evidence="7">
    <location>
        <begin position="58"/>
        <end position="87"/>
    </location>
</feature>
<keyword evidence="1" id="KW-0479">Metal-binding</keyword>
<protein>
    <recommendedName>
        <fullName evidence="7">Zn(2)-C6 fungal-type domain-containing protein</fullName>
    </recommendedName>
</protein>
<keyword evidence="2" id="KW-0805">Transcription regulation</keyword>
<dbReference type="STRING" id="86049.A0A1C1CSP9"/>
<evidence type="ECO:0000313" key="9">
    <source>
        <dbReference type="Proteomes" id="UP000094526"/>
    </source>
</evidence>
<reference evidence="9" key="1">
    <citation type="submission" date="2015-07" db="EMBL/GenBank/DDBJ databases">
        <authorList>
            <person name="Teixeira M.M."/>
            <person name="Souza R.C."/>
            <person name="Almeida L.G."/>
            <person name="Vicente V.A."/>
            <person name="de Hoog S."/>
            <person name="Bocca A.L."/>
            <person name="de Almeida S.R."/>
            <person name="Vasconcelos A.T."/>
            <person name="Felipe M.S."/>
        </authorList>
    </citation>
    <scope>NUCLEOTIDE SEQUENCE [LARGE SCALE GENOMIC DNA]</scope>
    <source>
        <strain evidence="9">KSF</strain>
    </source>
</reference>
<dbReference type="PROSITE" id="PS00463">
    <property type="entry name" value="ZN2_CY6_FUNGAL_1"/>
    <property type="match status" value="1"/>
</dbReference>